<sequence length="318" mass="36458">MNSSSALISPNHQNFATPRNNERNSRKGNSSPPAAFFGLSKTPQFSPIDVNVRTNNMPRKTRNDENSSASFDQDEDMYYMNESVSSSFHQVLMKTPSPIQVNQTHSTEEQELRDESQSRELELNQGREDVSSSESNEEETDEVRRMREEEESLALARQLMAEEAMASYHQHSQFLQSNAEEYSEEDLAALRAVMQEENPQNIYAPEEEEEGMDSADMSYDALLDLGERIGDVKAERWAMRSEQEIAKLPLTNFCMTMAEGKDENDSGVKCLVCQFAFEEKETIRHLPCKHYFHNECVDVWLATKDFCPYCRQCIVIDP</sequence>
<dbReference type="GO" id="GO:0004842">
    <property type="term" value="F:ubiquitin-protein transferase activity"/>
    <property type="evidence" value="ECO:0007669"/>
    <property type="project" value="InterPro"/>
</dbReference>
<feature type="compositionally biased region" description="Basic and acidic residues" evidence="2">
    <location>
        <begin position="106"/>
        <end position="130"/>
    </location>
</feature>
<evidence type="ECO:0000313" key="4">
    <source>
        <dbReference type="EMBL" id="GFH52919.1"/>
    </source>
</evidence>
<gene>
    <name evidence="4" type="ORF">CTEN210_09395</name>
</gene>
<name>A0AAD3CYH7_9STRA</name>
<accession>A0AAD3CYH7</accession>
<feature type="compositionally biased region" description="Polar residues" evidence="2">
    <location>
        <begin position="1"/>
        <end position="19"/>
    </location>
</feature>
<organism evidence="4 5">
    <name type="scientific">Chaetoceros tenuissimus</name>
    <dbReference type="NCBI Taxonomy" id="426638"/>
    <lineage>
        <taxon>Eukaryota</taxon>
        <taxon>Sar</taxon>
        <taxon>Stramenopiles</taxon>
        <taxon>Ochrophyta</taxon>
        <taxon>Bacillariophyta</taxon>
        <taxon>Coscinodiscophyceae</taxon>
        <taxon>Chaetocerotophycidae</taxon>
        <taxon>Chaetocerotales</taxon>
        <taxon>Chaetocerotaceae</taxon>
        <taxon>Chaetoceros</taxon>
    </lineage>
</organism>
<dbReference type="Proteomes" id="UP001054902">
    <property type="component" value="Unassembled WGS sequence"/>
</dbReference>
<feature type="region of interest" description="Disordered" evidence="2">
    <location>
        <begin position="1"/>
        <end position="74"/>
    </location>
</feature>
<feature type="domain" description="RING-type" evidence="3">
    <location>
        <begin position="270"/>
        <end position="311"/>
    </location>
</feature>
<dbReference type="EMBL" id="BLLK01000046">
    <property type="protein sequence ID" value="GFH52919.1"/>
    <property type="molecule type" value="Genomic_DNA"/>
</dbReference>
<feature type="region of interest" description="Disordered" evidence="2">
    <location>
        <begin position="101"/>
        <end position="145"/>
    </location>
</feature>
<keyword evidence="5" id="KW-1185">Reference proteome</keyword>
<dbReference type="GO" id="GO:0046621">
    <property type="term" value="P:negative regulation of organ growth"/>
    <property type="evidence" value="ECO:0007669"/>
    <property type="project" value="InterPro"/>
</dbReference>
<dbReference type="InterPro" id="IPR033276">
    <property type="entry name" value="BB"/>
</dbReference>
<dbReference type="InterPro" id="IPR001841">
    <property type="entry name" value="Znf_RING"/>
</dbReference>
<keyword evidence="1" id="KW-0479">Metal-binding</keyword>
<protein>
    <recommendedName>
        <fullName evidence="3">RING-type domain-containing protein</fullName>
    </recommendedName>
</protein>
<evidence type="ECO:0000259" key="3">
    <source>
        <dbReference type="PROSITE" id="PS50089"/>
    </source>
</evidence>
<dbReference type="GO" id="GO:0008270">
    <property type="term" value="F:zinc ion binding"/>
    <property type="evidence" value="ECO:0007669"/>
    <property type="project" value="UniProtKB-KW"/>
</dbReference>
<dbReference type="AlphaFoldDB" id="A0AAD3CYH7"/>
<keyword evidence="1" id="KW-0862">Zinc</keyword>
<proteinExistence type="predicted"/>
<dbReference type="PROSITE" id="PS50089">
    <property type="entry name" value="ZF_RING_2"/>
    <property type="match status" value="1"/>
</dbReference>
<dbReference type="Pfam" id="PF13639">
    <property type="entry name" value="zf-RING_2"/>
    <property type="match status" value="1"/>
</dbReference>
<dbReference type="SMART" id="SM00184">
    <property type="entry name" value="RING"/>
    <property type="match status" value="1"/>
</dbReference>
<dbReference type="Gene3D" id="3.30.40.10">
    <property type="entry name" value="Zinc/RING finger domain, C3HC4 (zinc finger)"/>
    <property type="match status" value="1"/>
</dbReference>
<dbReference type="GO" id="GO:0016567">
    <property type="term" value="P:protein ubiquitination"/>
    <property type="evidence" value="ECO:0007669"/>
    <property type="project" value="InterPro"/>
</dbReference>
<dbReference type="PANTHER" id="PTHR46400:SF5">
    <property type="entry name" value="RING-TYPE DOMAIN-CONTAINING PROTEIN"/>
    <property type="match status" value="1"/>
</dbReference>
<comment type="caution">
    <text evidence="4">The sequence shown here is derived from an EMBL/GenBank/DDBJ whole genome shotgun (WGS) entry which is preliminary data.</text>
</comment>
<evidence type="ECO:0000256" key="1">
    <source>
        <dbReference type="PROSITE-ProRule" id="PRU00175"/>
    </source>
</evidence>
<reference evidence="4 5" key="1">
    <citation type="journal article" date="2021" name="Sci. Rep.">
        <title>The genome of the diatom Chaetoceros tenuissimus carries an ancient integrated fragment of an extant virus.</title>
        <authorList>
            <person name="Hongo Y."/>
            <person name="Kimura K."/>
            <person name="Takaki Y."/>
            <person name="Yoshida Y."/>
            <person name="Baba S."/>
            <person name="Kobayashi G."/>
            <person name="Nagasaki K."/>
            <person name="Hano T."/>
            <person name="Tomaru Y."/>
        </authorList>
    </citation>
    <scope>NUCLEOTIDE SEQUENCE [LARGE SCALE GENOMIC DNA]</scope>
    <source>
        <strain evidence="4 5">NIES-3715</strain>
    </source>
</reference>
<evidence type="ECO:0000313" key="5">
    <source>
        <dbReference type="Proteomes" id="UP001054902"/>
    </source>
</evidence>
<dbReference type="PANTHER" id="PTHR46400">
    <property type="entry name" value="RING/U-BOX SUPERFAMILY PROTEIN"/>
    <property type="match status" value="1"/>
</dbReference>
<evidence type="ECO:0000256" key="2">
    <source>
        <dbReference type="SAM" id="MobiDB-lite"/>
    </source>
</evidence>
<keyword evidence="1" id="KW-0863">Zinc-finger</keyword>
<dbReference type="InterPro" id="IPR013083">
    <property type="entry name" value="Znf_RING/FYVE/PHD"/>
</dbReference>
<dbReference type="SUPFAM" id="SSF57850">
    <property type="entry name" value="RING/U-box"/>
    <property type="match status" value="1"/>
</dbReference>